<evidence type="ECO:0000313" key="13">
    <source>
        <dbReference type="Proteomes" id="UP000184423"/>
    </source>
</evidence>
<keyword evidence="6" id="KW-0804">Transcription</keyword>
<protein>
    <recommendedName>
        <fullName evidence="1">Stage 0 sporulation protein A homolog</fullName>
    </recommendedName>
</protein>
<dbReference type="InterPro" id="IPR001789">
    <property type="entry name" value="Sig_transdc_resp-reg_receiver"/>
</dbReference>
<dbReference type="PROSITE" id="PS51755">
    <property type="entry name" value="OMPR_PHOB"/>
    <property type="match status" value="1"/>
</dbReference>
<dbReference type="PROSITE" id="PS50110">
    <property type="entry name" value="RESPONSE_REGULATORY"/>
    <property type="match status" value="1"/>
</dbReference>
<evidence type="ECO:0000256" key="3">
    <source>
        <dbReference type="ARBA" id="ARBA00023012"/>
    </source>
</evidence>
<dbReference type="CDD" id="cd00383">
    <property type="entry name" value="trans_reg_C"/>
    <property type="match status" value="1"/>
</dbReference>
<dbReference type="GO" id="GO:0005829">
    <property type="term" value="C:cytosol"/>
    <property type="evidence" value="ECO:0007669"/>
    <property type="project" value="TreeGrafter"/>
</dbReference>
<gene>
    <name evidence="12" type="ORF">SAMN02746091_01575</name>
</gene>
<feature type="modified residue" description="4-aspartylphosphate" evidence="8">
    <location>
        <position position="53"/>
    </location>
</feature>
<keyword evidence="2 8" id="KW-0597">Phosphoprotein</keyword>
<evidence type="ECO:0000259" key="11">
    <source>
        <dbReference type="PROSITE" id="PS51755"/>
    </source>
</evidence>
<comment type="function">
    <text evidence="7">May play the central regulatory role in sporulation. It may be an element of the effector pathway responsible for the activation of sporulation genes in response to nutritional stress. Spo0A may act in concert with spo0H (a sigma factor) to control the expression of some genes that are critical to the sporulation process.</text>
</comment>
<feature type="DNA-binding region" description="OmpR/PhoB-type" evidence="9">
    <location>
        <begin position="124"/>
        <end position="223"/>
    </location>
</feature>
<proteinExistence type="predicted"/>
<dbReference type="GO" id="GO:0000976">
    <property type="term" value="F:transcription cis-regulatory region binding"/>
    <property type="evidence" value="ECO:0007669"/>
    <property type="project" value="TreeGrafter"/>
</dbReference>
<evidence type="ECO:0000256" key="1">
    <source>
        <dbReference type="ARBA" id="ARBA00018672"/>
    </source>
</evidence>
<evidence type="ECO:0000256" key="6">
    <source>
        <dbReference type="ARBA" id="ARBA00023163"/>
    </source>
</evidence>
<dbReference type="PANTHER" id="PTHR48111">
    <property type="entry name" value="REGULATOR OF RPOS"/>
    <property type="match status" value="1"/>
</dbReference>
<dbReference type="EMBL" id="FQVG01000028">
    <property type="protein sequence ID" value="SHF00481.1"/>
    <property type="molecule type" value="Genomic_DNA"/>
</dbReference>
<dbReference type="RefSeq" id="WP_073248892.1">
    <property type="nucleotide sequence ID" value="NZ_FQVG01000028.1"/>
</dbReference>
<evidence type="ECO:0000259" key="10">
    <source>
        <dbReference type="PROSITE" id="PS50110"/>
    </source>
</evidence>
<keyword evidence="4" id="KW-0805">Transcription regulation</keyword>
<dbReference type="GO" id="GO:0000156">
    <property type="term" value="F:phosphorelay response regulator activity"/>
    <property type="evidence" value="ECO:0007669"/>
    <property type="project" value="TreeGrafter"/>
</dbReference>
<dbReference type="Pfam" id="PF00072">
    <property type="entry name" value="Response_reg"/>
    <property type="match status" value="1"/>
</dbReference>
<sequence length="227" mass="26256">MKETILVVDDEERIRKLICAYLNKEEYNILEASNGFEAINILKKEKIHLVVLDVMMPFLDGWQTLVEIRKFSDVPVIMLTAKSEDDDKLLGYSLGVDVYLTKPLSPKVVLASVTAIIKRVYHSKNELCIDVVDGLRIDEAAYSVYLDNDEVILSPKEFELLLYLYKNKGIILTREQILDSVWGLEKDVDLRTVDTHIRRIREKLKEKSYLITTIRGVGYKFDAKNER</sequence>
<dbReference type="SUPFAM" id="SSF52172">
    <property type="entry name" value="CheY-like"/>
    <property type="match status" value="1"/>
</dbReference>
<reference evidence="13" key="1">
    <citation type="submission" date="2016-11" db="EMBL/GenBank/DDBJ databases">
        <authorList>
            <person name="Varghese N."/>
            <person name="Submissions S."/>
        </authorList>
    </citation>
    <scope>NUCLEOTIDE SEQUENCE [LARGE SCALE GENOMIC DNA]</scope>
    <source>
        <strain evidence="13">DSM 10124</strain>
    </source>
</reference>
<dbReference type="AlphaFoldDB" id="A0A1M4Y400"/>
<dbReference type="InterPro" id="IPR036388">
    <property type="entry name" value="WH-like_DNA-bd_sf"/>
</dbReference>
<dbReference type="InterPro" id="IPR011006">
    <property type="entry name" value="CheY-like_superfamily"/>
</dbReference>
<evidence type="ECO:0000313" key="12">
    <source>
        <dbReference type="EMBL" id="SHF00481.1"/>
    </source>
</evidence>
<dbReference type="SMART" id="SM00862">
    <property type="entry name" value="Trans_reg_C"/>
    <property type="match status" value="1"/>
</dbReference>
<organism evidence="12 13">
    <name type="scientific">Caloramator proteoclasticus DSM 10124</name>
    <dbReference type="NCBI Taxonomy" id="1121262"/>
    <lineage>
        <taxon>Bacteria</taxon>
        <taxon>Bacillati</taxon>
        <taxon>Bacillota</taxon>
        <taxon>Clostridia</taxon>
        <taxon>Eubacteriales</taxon>
        <taxon>Clostridiaceae</taxon>
        <taxon>Caloramator</taxon>
    </lineage>
</organism>
<evidence type="ECO:0000256" key="8">
    <source>
        <dbReference type="PROSITE-ProRule" id="PRU00169"/>
    </source>
</evidence>
<accession>A0A1M4Y400</accession>
<evidence type="ECO:0000256" key="9">
    <source>
        <dbReference type="PROSITE-ProRule" id="PRU01091"/>
    </source>
</evidence>
<evidence type="ECO:0000256" key="7">
    <source>
        <dbReference type="ARBA" id="ARBA00024867"/>
    </source>
</evidence>
<dbReference type="Gene3D" id="3.40.50.2300">
    <property type="match status" value="1"/>
</dbReference>
<dbReference type="Gene3D" id="1.10.10.10">
    <property type="entry name" value="Winged helix-like DNA-binding domain superfamily/Winged helix DNA-binding domain"/>
    <property type="match status" value="1"/>
</dbReference>
<dbReference type="SMART" id="SM00448">
    <property type="entry name" value="REC"/>
    <property type="match status" value="1"/>
</dbReference>
<dbReference type="Proteomes" id="UP000184423">
    <property type="component" value="Unassembled WGS sequence"/>
</dbReference>
<dbReference type="PANTHER" id="PTHR48111:SF73">
    <property type="entry name" value="ALKALINE PHOSPHATASE SYNTHESIS TRANSCRIPTIONAL REGULATORY PROTEIN PHOP"/>
    <property type="match status" value="1"/>
</dbReference>
<evidence type="ECO:0000256" key="2">
    <source>
        <dbReference type="ARBA" id="ARBA00022553"/>
    </source>
</evidence>
<dbReference type="InterPro" id="IPR001867">
    <property type="entry name" value="OmpR/PhoB-type_DNA-bd"/>
</dbReference>
<dbReference type="FunFam" id="1.10.10.10:FF:000018">
    <property type="entry name" value="DNA-binding response regulator ResD"/>
    <property type="match status" value="1"/>
</dbReference>
<dbReference type="Pfam" id="PF00486">
    <property type="entry name" value="Trans_reg_C"/>
    <property type="match status" value="1"/>
</dbReference>
<keyword evidence="13" id="KW-1185">Reference proteome</keyword>
<feature type="domain" description="Response regulatory" evidence="10">
    <location>
        <begin position="4"/>
        <end position="117"/>
    </location>
</feature>
<evidence type="ECO:0000256" key="5">
    <source>
        <dbReference type="ARBA" id="ARBA00023125"/>
    </source>
</evidence>
<dbReference type="GO" id="GO:0032993">
    <property type="term" value="C:protein-DNA complex"/>
    <property type="evidence" value="ECO:0007669"/>
    <property type="project" value="TreeGrafter"/>
</dbReference>
<dbReference type="FunFam" id="3.40.50.2300:FF:000001">
    <property type="entry name" value="DNA-binding response regulator PhoB"/>
    <property type="match status" value="1"/>
</dbReference>
<dbReference type="GO" id="GO:0006355">
    <property type="term" value="P:regulation of DNA-templated transcription"/>
    <property type="evidence" value="ECO:0007669"/>
    <property type="project" value="InterPro"/>
</dbReference>
<dbReference type="InterPro" id="IPR039420">
    <property type="entry name" value="WalR-like"/>
</dbReference>
<dbReference type="CDD" id="cd17574">
    <property type="entry name" value="REC_OmpR"/>
    <property type="match status" value="1"/>
</dbReference>
<keyword evidence="3" id="KW-0902">Two-component regulatory system</keyword>
<evidence type="ECO:0000256" key="4">
    <source>
        <dbReference type="ARBA" id="ARBA00023015"/>
    </source>
</evidence>
<name>A0A1M4Y400_9CLOT</name>
<feature type="domain" description="OmpR/PhoB-type" evidence="11">
    <location>
        <begin position="124"/>
        <end position="223"/>
    </location>
</feature>
<keyword evidence="5 9" id="KW-0238">DNA-binding</keyword>